<dbReference type="InterPro" id="IPR010998">
    <property type="entry name" value="Integrase_recombinase_N"/>
</dbReference>
<dbReference type="InterPro" id="IPR044068">
    <property type="entry name" value="CB"/>
</dbReference>
<dbReference type="GO" id="GO:0015074">
    <property type="term" value="P:DNA integration"/>
    <property type="evidence" value="ECO:0007669"/>
    <property type="project" value="UniProtKB-KW"/>
</dbReference>
<comment type="similarity">
    <text evidence="1">Belongs to the 'phage' integrase family.</text>
</comment>
<dbReference type="SUPFAM" id="SSF56349">
    <property type="entry name" value="DNA breaking-rejoining enzymes"/>
    <property type="match status" value="1"/>
</dbReference>
<dbReference type="Pfam" id="PF00589">
    <property type="entry name" value="Phage_integrase"/>
    <property type="match status" value="1"/>
</dbReference>
<dbReference type="Pfam" id="PF14659">
    <property type="entry name" value="Phage_int_SAM_3"/>
    <property type="match status" value="1"/>
</dbReference>
<keyword evidence="2" id="KW-0229">DNA integration</keyword>
<dbReference type="RefSeq" id="WP_304489183.1">
    <property type="nucleotide sequence ID" value="NZ_CP124749.1"/>
</dbReference>
<dbReference type="InterPro" id="IPR002104">
    <property type="entry name" value="Integrase_catalytic"/>
</dbReference>
<name>A0A810BFS7_9BRAD</name>
<dbReference type="InterPro" id="IPR004107">
    <property type="entry name" value="Integrase_SAM-like_N"/>
</dbReference>
<protein>
    <submittedName>
        <fullName evidence="8">Site-specific integrase</fullName>
    </submittedName>
</protein>
<dbReference type="AlphaFoldDB" id="A0A810BFS7"/>
<evidence type="ECO:0000259" key="6">
    <source>
        <dbReference type="PROSITE" id="PS51898"/>
    </source>
</evidence>
<dbReference type="PROSITE" id="PS51900">
    <property type="entry name" value="CB"/>
    <property type="match status" value="1"/>
</dbReference>
<evidence type="ECO:0000313" key="8">
    <source>
        <dbReference type="EMBL" id="BCE75566.1"/>
    </source>
</evidence>
<dbReference type="InterPro" id="IPR011010">
    <property type="entry name" value="DNA_brk_join_enz"/>
</dbReference>
<keyword evidence="4" id="KW-0233">DNA recombination</keyword>
<reference evidence="8" key="1">
    <citation type="submission" date="2020-05" db="EMBL/GenBank/DDBJ databases">
        <title>Complete genome sequence of Bradyrhizobium diazoefficiens XF8 isolated from soybean nodule.</title>
        <authorList>
            <person name="Noda R."/>
            <person name="Kakizaki K."/>
            <person name="Minamisawa K."/>
        </authorList>
    </citation>
    <scope>NUCLEOTIDE SEQUENCE</scope>
    <source>
        <strain evidence="8">XF8</strain>
    </source>
</reference>
<keyword evidence="3 5" id="KW-0238">DNA-binding</keyword>
<dbReference type="PANTHER" id="PTHR30629">
    <property type="entry name" value="PROPHAGE INTEGRASE"/>
    <property type="match status" value="1"/>
</dbReference>
<proteinExistence type="inferred from homology"/>
<dbReference type="CDD" id="cd01189">
    <property type="entry name" value="INT_ICEBs1_C_like"/>
    <property type="match status" value="1"/>
</dbReference>
<dbReference type="EMBL" id="AP023097">
    <property type="protein sequence ID" value="BCE75566.1"/>
    <property type="molecule type" value="Genomic_DNA"/>
</dbReference>
<dbReference type="GO" id="GO:0003677">
    <property type="term" value="F:DNA binding"/>
    <property type="evidence" value="ECO:0007669"/>
    <property type="project" value="UniProtKB-UniRule"/>
</dbReference>
<dbReference type="InterPro" id="IPR013762">
    <property type="entry name" value="Integrase-like_cat_sf"/>
</dbReference>
<dbReference type="Gene3D" id="1.10.150.130">
    <property type="match status" value="1"/>
</dbReference>
<dbReference type="GO" id="GO:0006310">
    <property type="term" value="P:DNA recombination"/>
    <property type="evidence" value="ECO:0007669"/>
    <property type="project" value="UniProtKB-KW"/>
</dbReference>
<accession>A0A810BFS7</accession>
<organism evidence="8">
    <name type="scientific">Bradyrhizobium diazoefficiens</name>
    <dbReference type="NCBI Taxonomy" id="1355477"/>
    <lineage>
        <taxon>Bacteria</taxon>
        <taxon>Pseudomonadati</taxon>
        <taxon>Pseudomonadota</taxon>
        <taxon>Alphaproteobacteria</taxon>
        <taxon>Hyphomicrobiales</taxon>
        <taxon>Nitrobacteraceae</taxon>
        <taxon>Bradyrhizobium</taxon>
    </lineage>
</organism>
<dbReference type="InterPro" id="IPR050808">
    <property type="entry name" value="Phage_Integrase"/>
</dbReference>
<dbReference type="Gene3D" id="1.10.443.10">
    <property type="entry name" value="Intergrase catalytic core"/>
    <property type="match status" value="1"/>
</dbReference>
<feature type="domain" description="Core-binding (CB)" evidence="7">
    <location>
        <begin position="64"/>
        <end position="152"/>
    </location>
</feature>
<evidence type="ECO:0000256" key="3">
    <source>
        <dbReference type="ARBA" id="ARBA00023125"/>
    </source>
</evidence>
<evidence type="ECO:0000259" key="7">
    <source>
        <dbReference type="PROSITE" id="PS51900"/>
    </source>
</evidence>
<evidence type="ECO:0000256" key="5">
    <source>
        <dbReference type="PROSITE-ProRule" id="PRU01248"/>
    </source>
</evidence>
<gene>
    <name evidence="8" type="ORF">XF8B_56770</name>
</gene>
<evidence type="ECO:0000256" key="2">
    <source>
        <dbReference type="ARBA" id="ARBA00022908"/>
    </source>
</evidence>
<feature type="domain" description="Tyr recombinase" evidence="6">
    <location>
        <begin position="183"/>
        <end position="401"/>
    </location>
</feature>
<sequence>MKGSIKQRSPGSYSIILDLGKDPVTGKRRQKWHTFRGTKRGADIECARLITELEKNEYVEASKLTIGQWIDQWIEAGAPGRRRKKVSQRTLERYGQLLRTHIKPVLGHRLLQKLRAPEIDKLYADMAEAKLISARTQHHVHTVLGACLATAHRKGLISANPMLRVEQVPAPEQFDPDDDETDDIGEGLSENELAALITGFKPSGIFPAVVLAAATGARRNELLALRWTDLDADKKTLRIERALEQTKKFGIRIKPPKTKRGYRTIDLDDGTIAVLLKEKERQQRLCAGVPGDAKVDLSLIRLPHDALMFPALSVSFTTPRHPRNFSRDFADRIARLSEERAKQNLPGLTARFHDLRGIHATALLDAGVALHTVAQRIGDDPATLLRFYTKRKRSQQANEKLSETIKGLAAGFLSAG</sequence>
<dbReference type="PANTHER" id="PTHR30629:SF2">
    <property type="entry name" value="PROPHAGE INTEGRASE INTS-RELATED"/>
    <property type="match status" value="1"/>
</dbReference>
<evidence type="ECO:0000256" key="1">
    <source>
        <dbReference type="ARBA" id="ARBA00008857"/>
    </source>
</evidence>
<dbReference type="PROSITE" id="PS51898">
    <property type="entry name" value="TYR_RECOMBINASE"/>
    <property type="match status" value="1"/>
</dbReference>
<evidence type="ECO:0000256" key="4">
    <source>
        <dbReference type="ARBA" id="ARBA00023172"/>
    </source>
</evidence>